<keyword evidence="3" id="KW-1185">Reference proteome</keyword>
<dbReference type="GO" id="GO:0003824">
    <property type="term" value="F:catalytic activity"/>
    <property type="evidence" value="ECO:0007669"/>
    <property type="project" value="InterPro"/>
</dbReference>
<proteinExistence type="predicted"/>
<dbReference type="EMBL" id="BGPR01001716">
    <property type="protein sequence ID" value="GBM60218.1"/>
    <property type="molecule type" value="Genomic_DNA"/>
</dbReference>
<dbReference type="Proteomes" id="UP000499080">
    <property type="component" value="Unassembled WGS sequence"/>
</dbReference>
<dbReference type="InterPro" id="IPR036691">
    <property type="entry name" value="Endo/exonu/phosph_ase_sf"/>
</dbReference>
<evidence type="ECO:0000313" key="2">
    <source>
        <dbReference type="EMBL" id="GBM60218.1"/>
    </source>
</evidence>
<feature type="domain" description="Endonuclease/exonuclease/phosphatase" evidence="1">
    <location>
        <begin position="15"/>
        <end position="84"/>
    </location>
</feature>
<dbReference type="Pfam" id="PF14529">
    <property type="entry name" value="Exo_endo_phos_2"/>
    <property type="match status" value="1"/>
</dbReference>
<evidence type="ECO:0000259" key="1">
    <source>
        <dbReference type="Pfam" id="PF14529"/>
    </source>
</evidence>
<dbReference type="InterPro" id="IPR005135">
    <property type="entry name" value="Endo/exonuclease/phosphatase"/>
</dbReference>
<accession>A0A4Y2H640</accession>
<dbReference type="AlphaFoldDB" id="A0A4Y2H640"/>
<dbReference type="SUPFAM" id="SSF56219">
    <property type="entry name" value="DNase I-like"/>
    <property type="match status" value="1"/>
</dbReference>
<protein>
    <recommendedName>
        <fullName evidence="1">Endonuclease/exonuclease/phosphatase domain-containing protein</fullName>
    </recommendedName>
</protein>
<comment type="caution">
    <text evidence="2">The sequence shown here is derived from an EMBL/GenBank/DDBJ whole genome shotgun (WGS) entry which is preliminary data.</text>
</comment>
<organism evidence="2 3">
    <name type="scientific">Araneus ventricosus</name>
    <name type="common">Orbweaver spider</name>
    <name type="synonym">Epeira ventricosa</name>
    <dbReference type="NCBI Taxonomy" id="182803"/>
    <lineage>
        <taxon>Eukaryota</taxon>
        <taxon>Metazoa</taxon>
        <taxon>Ecdysozoa</taxon>
        <taxon>Arthropoda</taxon>
        <taxon>Chelicerata</taxon>
        <taxon>Arachnida</taxon>
        <taxon>Araneae</taxon>
        <taxon>Araneomorphae</taxon>
        <taxon>Entelegynae</taxon>
        <taxon>Araneoidea</taxon>
        <taxon>Araneidae</taxon>
        <taxon>Araneus</taxon>
    </lineage>
</organism>
<dbReference type="Gene3D" id="3.60.10.10">
    <property type="entry name" value="Endonuclease/exonuclease/phosphatase"/>
    <property type="match status" value="1"/>
</dbReference>
<name>A0A4Y2H640_ARAVE</name>
<reference evidence="2 3" key="1">
    <citation type="journal article" date="2019" name="Sci. Rep.">
        <title>Orb-weaving spider Araneus ventricosus genome elucidates the spidroin gene catalogue.</title>
        <authorList>
            <person name="Kono N."/>
            <person name="Nakamura H."/>
            <person name="Ohtoshi R."/>
            <person name="Moran D.A.P."/>
            <person name="Shinohara A."/>
            <person name="Yoshida Y."/>
            <person name="Fujiwara M."/>
            <person name="Mori M."/>
            <person name="Tomita M."/>
            <person name="Arakawa K."/>
        </authorList>
    </citation>
    <scope>NUCLEOTIDE SEQUENCE [LARGE SCALE GENOMIC DNA]</scope>
</reference>
<gene>
    <name evidence="2" type="ORF">AVEN_273526_1</name>
</gene>
<evidence type="ECO:0000313" key="3">
    <source>
        <dbReference type="Proteomes" id="UP000499080"/>
    </source>
</evidence>
<dbReference type="OrthoDB" id="6538096at2759"/>
<sequence length="93" mass="10211">MFIILLINSFPNYMDKNTIIIGNLSAKHSTWGCCSNNGRGIDILQYVVDNDFMSLNDGTPTHTSFSYITSEALDIAMTSTELTKPPVLMDCAG</sequence>